<comment type="caution">
    <text evidence="1">The sequence shown here is derived from an EMBL/GenBank/DDBJ whole genome shotgun (WGS) entry which is preliminary data.</text>
</comment>
<evidence type="ECO:0000313" key="1">
    <source>
        <dbReference type="EMBL" id="KAL3316216.1"/>
    </source>
</evidence>
<accession>A0ABD2Q9H7</accession>
<proteinExistence type="predicted"/>
<dbReference type="AlphaFoldDB" id="A0ABD2Q9H7"/>
<sequence>MVKYCHYLINAYCYLLIKNESTLLNSSKFKLKIAVTYEDQGTMCILSKKTPYFTILGNYHERLLNLMENTSSFEVTTDQDSMEILGNLFEFKEKAKDVFVCGAQLRNSDKEPKKRSVIV</sequence>
<dbReference type="EMBL" id="JBJKFK010000579">
    <property type="protein sequence ID" value="KAL3316216.1"/>
    <property type="molecule type" value="Genomic_DNA"/>
</dbReference>
<evidence type="ECO:0000313" key="2">
    <source>
        <dbReference type="Proteomes" id="UP001626550"/>
    </source>
</evidence>
<name>A0ABD2Q9H7_9PLAT</name>
<reference evidence="1 2" key="1">
    <citation type="submission" date="2024-11" db="EMBL/GenBank/DDBJ databases">
        <title>Adaptive evolution of stress response genes in parasites aligns with host niche diversity.</title>
        <authorList>
            <person name="Hahn C."/>
            <person name="Resl P."/>
        </authorList>
    </citation>
    <scope>NUCLEOTIDE SEQUENCE [LARGE SCALE GENOMIC DNA]</scope>
    <source>
        <strain evidence="1">EGGRZ-B1_66</strain>
        <tissue evidence="1">Body</tissue>
    </source>
</reference>
<gene>
    <name evidence="1" type="ORF">Ciccas_005134</name>
</gene>
<dbReference type="Proteomes" id="UP001626550">
    <property type="component" value="Unassembled WGS sequence"/>
</dbReference>
<keyword evidence="2" id="KW-1185">Reference proteome</keyword>
<protein>
    <submittedName>
        <fullName evidence="1">Uncharacterized protein</fullName>
    </submittedName>
</protein>
<organism evidence="1 2">
    <name type="scientific">Cichlidogyrus casuarinus</name>
    <dbReference type="NCBI Taxonomy" id="1844966"/>
    <lineage>
        <taxon>Eukaryota</taxon>
        <taxon>Metazoa</taxon>
        <taxon>Spiralia</taxon>
        <taxon>Lophotrochozoa</taxon>
        <taxon>Platyhelminthes</taxon>
        <taxon>Monogenea</taxon>
        <taxon>Monopisthocotylea</taxon>
        <taxon>Dactylogyridea</taxon>
        <taxon>Ancyrocephalidae</taxon>
        <taxon>Cichlidogyrus</taxon>
    </lineage>
</organism>